<evidence type="ECO:0000313" key="1">
    <source>
        <dbReference type="EMBL" id="KAJ2902829.1"/>
    </source>
</evidence>
<reference evidence="1" key="1">
    <citation type="submission" date="2022-07" db="EMBL/GenBank/DDBJ databases">
        <title>Draft genome sequence of Zalerion maritima ATCC 34329, a (micro)plastics degrading marine fungus.</title>
        <authorList>
            <person name="Paco A."/>
            <person name="Goncalves M.F.M."/>
            <person name="Rocha-Santos T.A.P."/>
            <person name="Alves A."/>
        </authorList>
    </citation>
    <scope>NUCLEOTIDE SEQUENCE</scope>
    <source>
        <strain evidence="1">ATCC 34329</strain>
    </source>
</reference>
<dbReference type="AlphaFoldDB" id="A0AAD5RRX5"/>
<protein>
    <submittedName>
        <fullName evidence="1">Uncharacterized protein</fullName>
    </submittedName>
</protein>
<evidence type="ECO:0000313" key="2">
    <source>
        <dbReference type="Proteomes" id="UP001201980"/>
    </source>
</evidence>
<sequence length="125" mass="13709">MLLASSLVGVGIMSGVYPPGDQGPPLMKSFQKYINKGISSGEGSCLDHSLGKLARQPNPTAFYARIAKQLKFRTELERKHLEGLQTENWGFDVREINATKLPAGITIWHSAQDPQVPPPTCPELH</sequence>
<gene>
    <name evidence="1" type="ORF">MKZ38_000023</name>
</gene>
<proteinExistence type="predicted"/>
<accession>A0AAD5RRX5</accession>
<comment type="caution">
    <text evidence="1">The sequence shown here is derived from an EMBL/GenBank/DDBJ whole genome shotgun (WGS) entry which is preliminary data.</text>
</comment>
<dbReference type="Proteomes" id="UP001201980">
    <property type="component" value="Unassembled WGS sequence"/>
</dbReference>
<keyword evidence="2" id="KW-1185">Reference proteome</keyword>
<dbReference type="EMBL" id="JAKWBI020000100">
    <property type="protein sequence ID" value="KAJ2902829.1"/>
    <property type="molecule type" value="Genomic_DNA"/>
</dbReference>
<name>A0AAD5RRX5_9PEZI</name>
<organism evidence="1 2">
    <name type="scientific">Zalerion maritima</name>
    <dbReference type="NCBI Taxonomy" id="339359"/>
    <lineage>
        <taxon>Eukaryota</taxon>
        <taxon>Fungi</taxon>
        <taxon>Dikarya</taxon>
        <taxon>Ascomycota</taxon>
        <taxon>Pezizomycotina</taxon>
        <taxon>Sordariomycetes</taxon>
        <taxon>Lulworthiomycetidae</taxon>
        <taxon>Lulworthiales</taxon>
        <taxon>Lulworthiaceae</taxon>
        <taxon>Zalerion</taxon>
    </lineage>
</organism>